<dbReference type="FunFam" id="3.40.50.300:FF:000205">
    <property type="entry name" value="ABC transporter B family member 4"/>
    <property type="match status" value="1"/>
</dbReference>
<dbReference type="SMART" id="SM00382">
    <property type="entry name" value="AAA"/>
    <property type="match status" value="2"/>
</dbReference>
<keyword evidence="9 13" id="KW-1133">Transmembrane helix</keyword>
<dbReference type="Pfam" id="PF00664">
    <property type="entry name" value="ABC_membrane"/>
    <property type="match status" value="2"/>
</dbReference>
<dbReference type="InterPro" id="IPR027417">
    <property type="entry name" value="P-loop_NTPase"/>
</dbReference>
<reference evidence="16" key="1">
    <citation type="submission" date="2021-02" db="EMBL/GenBank/DDBJ databases">
        <authorList>
            <person name="Nowell W R."/>
        </authorList>
    </citation>
    <scope>NUCLEOTIDE SEQUENCE</scope>
    <source>
        <strain evidence="16">Ploen Becks lab</strain>
    </source>
</reference>
<keyword evidence="5" id="KW-0677">Repeat</keyword>
<dbReference type="InterPro" id="IPR036640">
    <property type="entry name" value="ABC1_TM_sf"/>
</dbReference>
<dbReference type="Pfam" id="PF00005">
    <property type="entry name" value="ABC_tran"/>
    <property type="match status" value="2"/>
</dbReference>
<dbReference type="PANTHER" id="PTHR43394">
    <property type="entry name" value="ATP-DEPENDENT PERMEASE MDL1, MITOCHONDRIAL"/>
    <property type="match status" value="1"/>
</dbReference>
<dbReference type="PANTHER" id="PTHR43394:SF27">
    <property type="entry name" value="ATP-DEPENDENT TRANSLOCASE ABCB1-LIKE"/>
    <property type="match status" value="1"/>
</dbReference>
<dbReference type="EMBL" id="CAJNOC010001607">
    <property type="protein sequence ID" value="CAF0878135.1"/>
    <property type="molecule type" value="Genomic_DNA"/>
</dbReference>
<dbReference type="CDD" id="cd03249">
    <property type="entry name" value="ABC_MTABC3_MDL1_MDL2"/>
    <property type="match status" value="2"/>
</dbReference>
<feature type="domain" description="ABC transporter" evidence="14">
    <location>
        <begin position="1045"/>
        <end position="1284"/>
    </location>
</feature>
<evidence type="ECO:0000313" key="17">
    <source>
        <dbReference type="Proteomes" id="UP000663879"/>
    </source>
</evidence>
<keyword evidence="10 13" id="KW-0472">Membrane</keyword>
<dbReference type="InterPro" id="IPR003593">
    <property type="entry name" value="AAA+_ATPase"/>
</dbReference>
<protein>
    <submittedName>
        <fullName evidence="16">Uncharacterized protein</fullName>
    </submittedName>
</protein>
<feature type="transmembrane region" description="Helical" evidence="13">
    <location>
        <begin position="41"/>
        <end position="64"/>
    </location>
</feature>
<dbReference type="Proteomes" id="UP000663879">
    <property type="component" value="Unassembled WGS sequence"/>
</dbReference>
<evidence type="ECO:0000256" key="3">
    <source>
        <dbReference type="ARBA" id="ARBA00022448"/>
    </source>
</evidence>
<feature type="transmembrane region" description="Helical" evidence="13">
    <location>
        <begin position="720"/>
        <end position="744"/>
    </location>
</feature>
<feature type="transmembrane region" description="Helical" evidence="13">
    <location>
        <begin position="869"/>
        <end position="888"/>
    </location>
</feature>
<dbReference type="InterPro" id="IPR003439">
    <property type="entry name" value="ABC_transporter-like_ATP-bd"/>
</dbReference>
<dbReference type="GO" id="GO:0005743">
    <property type="term" value="C:mitochondrial inner membrane"/>
    <property type="evidence" value="ECO:0007669"/>
    <property type="project" value="TreeGrafter"/>
</dbReference>
<feature type="domain" description="ABC transmembrane type-1" evidence="15">
    <location>
        <begin position="720"/>
        <end position="1010"/>
    </location>
</feature>
<evidence type="ECO:0000256" key="10">
    <source>
        <dbReference type="ARBA" id="ARBA00023136"/>
    </source>
</evidence>
<evidence type="ECO:0000256" key="8">
    <source>
        <dbReference type="ARBA" id="ARBA00022967"/>
    </source>
</evidence>
<proteinExistence type="inferred from homology"/>
<keyword evidence="6" id="KW-0547">Nucleotide-binding</keyword>
<feature type="domain" description="ABC transmembrane type-1" evidence="15">
    <location>
        <begin position="44"/>
        <end position="333"/>
    </location>
</feature>
<feature type="transmembrane region" description="Helical" evidence="13">
    <location>
        <begin position="843"/>
        <end position="863"/>
    </location>
</feature>
<feature type="region of interest" description="Disordered" evidence="12">
    <location>
        <begin position="649"/>
        <end position="686"/>
    </location>
</feature>
<dbReference type="InterPro" id="IPR011527">
    <property type="entry name" value="ABC1_TM_dom"/>
</dbReference>
<evidence type="ECO:0000256" key="5">
    <source>
        <dbReference type="ARBA" id="ARBA00022737"/>
    </source>
</evidence>
<evidence type="ECO:0000256" key="12">
    <source>
        <dbReference type="SAM" id="MobiDB-lite"/>
    </source>
</evidence>
<dbReference type="OrthoDB" id="6500128at2759"/>
<keyword evidence="8" id="KW-1278">Translocase</keyword>
<evidence type="ECO:0000256" key="13">
    <source>
        <dbReference type="SAM" id="Phobius"/>
    </source>
</evidence>
<feature type="transmembrane region" description="Helical" evidence="13">
    <location>
        <begin position="346"/>
        <end position="367"/>
    </location>
</feature>
<dbReference type="SUPFAM" id="SSF90123">
    <property type="entry name" value="ABC transporter transmembrane region"/>
    <property type="match status" value="2"/>
</dbReference>
<organism evidence="16 17">
    <name type="scientific">Brachionus calyciflorus</name>
    <dbReference type="NCBI Taxonomy" id="104777"/>
    <lineage>
        <taxon>Eukaryota</taxon>
        <taxon>Metazoa</taxon>
        <taxon>Spiralia</taxon>
        <taxon>Gnathifera</taxon>
        <taxon>Rotifera</taxon>
        <taxon>Eurotatoria</taxon>
        <taxon>Monogononta</taxon>
        <taxon>Pseudotrocha</taxon>
        <taxon>Ploima</taxon>
        <taxon>Brachionidae</taxon>
        <taxon>Brachionus</taxon>
    </lineage>
</organism>
<feature type="transmembrane region" description="Helical" evidence="13">
    <location>
        <begin position="227"/>
        <end position="249"/>
    </location>
</feature>
<dbReference type="Gene3D" id="3.40.50.300">
    <property type="entry name" value="P-loop containing nucleotide triphosphate hydrolases"/>
    <property type="match status" value="3"/>
</dbReference>
<evidence type="ECO:0000256" key="6">
    <source>
        <dbReference type="ARBA" id="ARBA00022741"/>
    </source>
</evidence>
<dbReference type="FunFam" id="3.40.50.300:FF:000479">
    <property type="entry name" value="Multidrug resistance protein 1A"/>
    <property type="match status" value="1"/>
</dbReference>
<evidence type="ECO:0000313" key="16">
    <source>
        <dbReference type="EMBL" id="CAF0878135.1"/>
    </source>
</evidence>
<dbReference type="PROSITE" id="PS00211">
    <property type="entry name" value="ABC_TRANSPORTER_1"/>
    <property type="match status" value="1"/>
</dbReference>
<feature type="domain" description="ABC transporter" evidence="14">
    <location>
        <begin position="407"/>
        <end position="643"/>
    </location>
</feature>
<comment type="subcellular location">
    <subcellularLocation>
        <location evidence="1">Membrane</location>
        <topology evidence="1">Multi-pass membrane protein</topology>
    </subcellularLocation>
</comment>
<gene>
    <name evidence="16" type="ORF">OXX778_LOCUS10276</name>
</gene>
<dbReference type="CDD" id="cd18578">
    <property type="entry name" value="ABC_6TM_Pgp_ABCB1_D2_like"/>
    <property type="match status" value="1"/>
</dbReference>
<dbReference type="InterPro" id="IPR017871">
    <property type="entry name" value="ABC_transporter-like_CS"/>
</dbReference>
<evidence type="ECO:0000259" key="14">
    <source>
        <dbReference type="PROSITE" id="PS50893"/>
    </source>
</evidence>
<sequence>MVSILTKLKEKIAKARKKQFKRKKGISFFKLLSFSDWIDKFLMIIGILASLGASAIFPLMYVFYGQVANLFINYGNQTNNTNSNLTEFSSSTTPFALFNLTTTLAQNVSNDKCLTKKSTDSDSEINDIVKYYVIFGFACLVFEYILYAAWNTAGERQVNKMRNKLYETIIRQDMAFFDKSTSNDLISILDGFDTIKETINYEFADSLCYFAKGTASLILAMIKAWKFTIVFLPFVPIMIFSKSIVTIFVKKYTKKELEAYGNASSVSQEALSSVRTVQALGLVNYSIQNYSTCLEKSEKMAQKKGIVSGSFSGFYGGLQCLFFGIAVYYGIYLTRTECENYNAENIIQAFFLLISCINSTGLAFPYLKKLAEAKGAAKKIFEILETKSKIDVFASNDKKLNEVKGEIEFKDIHFSYPSREEIKILNGLNLKFPAGKTIALVGPSGCGKSTVFCLLQKLYLPQSGQIKLDGRNIDDLDLRWLREQIAIVSQDPVLFSISIKDNIKLGRLDATDAEIEQAAKIANAHEFIMKCPDKYNSLVGEQGSQLSGGQKQRIAIARAIVRNPKILLLDEATSALDYTNERKIQDAIDKAKIGRTTIIIAHRLNTIKNADIIAFISNGQLKEIGSHDELMDLKGLYFDLYQNNVDSKVEENDDSDEISPIETKSDSLSSSSDDDDDDDDVKKGQDAEKLDKKKRKKLKLNRKKIFSYEKKVLKMQKPEIIYIILEFCTAMFLGCYNSLINYVFSEIFIMFKFDSEKQKTESLKYMGILFGIGFVNLISNVTYEYSVSVNGSRLTKRFREFMFKSLMRQEIGFHDLDENRSSILVTKLSKTAPHCKGLTTDKLGLLVQAISAYVFSISFGLVLSWKLTLVMFSFVPFITFFSQMVRVLNVNNKVKDKSETQETNRILIETLQNIKTIIHLGREKYFIEEFNRVCKRKMKKTLLIHQLAGLFFGLLRGCLFFIQAASFSFGFYLISRNELSIGNFFKVFQLIRVTTLIMGFLLIKLPDRKKSKSAAKQAFKIIERKSQIDPLDETGQKPNTFIGNIRFENVQFHYPNSKNAKVLDGFNLTIRDGETNALVGPPGSGKSTIVSLLLRFYDINNGAIYLDDLDIRKLNINWLRSKIGYISQEPVLFQGSILKNISLGDITRDNISINEIIKVANDANIHNKIESFPEKYDTLVGSKGSQISCGEKQRIVIARALIRNPKILLLDEATSALDNESQQIVQKAFDKAKVGRTCVVIAHRLDTIENANKISVIKDGVLIEEGTHVELIEKKGFFYNLKNQQKN</sequence>
<keyword evidence="4 13" id="KW-0812">Transmembrane</keyword>
<evidence type="ECO:0000256" key="1">
    <source>
        <dbReference type="ARBA" id="ARBA00004141"/>
    </source>
</evidence>
<dbReference type="GO" id="GO:0005524">
    <property type="term" value="F:ATP binding"/>
    <property type="evidence" value="ECO:0007669"/>
    <property type="project" value="UniProtKB-KW"/>
</dbReference>
<dbReference type="PROSITE" id="PS50893">
    <property type="entry name" value="ABC_TRANSPORTER_2"/>
    <property type="match status" value="2"/>
</dbReference>
<evidence type="ECO:0000256" key="7">
    <source>
        <dbReference type="ARBA" id="ARBA00022840"/>
    </source>
</evidence>
<dbReference type="SUPFAM" id="SSF52540">
    <property type="entry name" value="P-loop containing nucleoside triphosphate hydrolases"/>
    <property type="match status" value="2"/>
</dbReference>
<dbReference type="GO" id="GO:0016887">
    <property type="term" value="F:ATP hydrolysis activity"/>
    <property type="evidence" value="ECO:0007669"/>
    <property type="project" value="InterPro"/>
</dbReference>
<evidence type="ECO:0000256" key="2">
    <source>
        <dbReference type="ARBA" id="ARBA00007577"/>
    </source>
</evidence>
<evidence type="ECO:0000256" key="4">
    <source>
        <dbReference type="ARBA" id="ARBA00022692"/>
    </source>
</evidence>
<dbReference type="Gene3D" id="1.20.1560.10">
    <property type="entry name" value="ABC transporter type 1, transmembrane domain"/>
    <property type="match status" value="3"/>
</dbReference>
<feature type="transmembrane region" description="Helical" evidence="13">
    <location>
        <begin position="131"/>
        <end position="150"/>
    </location>
</feature>
<keyword evidence="7" id="KW-0067">ATP-binding</keyword>
<keyword evidence="3" id="KW-0813">Transport</keyword>
<keyword evidence="11" id="KW-0325">Glycoprotein</keyword>
<dbReference type="InterPro" id="IPR039421">
    <property type="entry name" value="Type_1_exporter"/>
</dbReference>
<comment type="similarity">
    <text evidence="2">Belongs to the ABC transporter superfamily. ABCB family. Multidrug resistance exporter (TC 3.A.1.201) subfamily.</text>
</comment>
<accession>A0A813XTR5</accession>
<feature type="transmembrane region" description="Helical" evidence="13">
    <location>
        <begin position="764"/>
        <end position="783"/>
    </location>
</feature>
<name>A0A813XTR5_9BILA</name>
<feature type="transmembrane region" description="Helical" evidence="13">
    <location>
        <begin position="942"/>
        <end position="964"/>
    </location>
</feature>
<feature type="transmembrane region" description="Helical" evidence="13">
    <location>
        <begin position="306"/>
        <end position="331"/>
    </location>
</feature>
<comment type="caution">
    <text evidence="16">The sequence shown here is derived from an EMBL/GenBank/DDBJ whole genome shotgun (WGS) entry which is preliminary data.</text>
</comment>
<evidence type="ECO:0000256" key="9">
    <source>
        <dbReference type="ARBA" id="ARBA00022989"/>
    </source>
</evidence>
<keyword evidence="17" id="KW-1185">Reference proteome</keyword>
<evidence type="ECO:0000259" key="15">
    <source>
        <dbReference type="PROSITE" id="PS50929"/>
    </source>
</evidence>
<dbReference type="CDD" id="cd18577">
    <property type="entry name" value="ABC_6TM_Pgp_ABCB1_D1_like"/>
    <property type="match status" value="1"/>
</dbReference>
<evidence type="ECO:0000256" key="11">
    <source>
        <dbReference type="ARBA" id="ARBA00023180"/>
    </source>
</evidence>
<dbReference type="PROSITE" id="PS50929">
    <property type="entry name" value="ABC_TM1F"/>
    <property type="match status" value="2"/>
</dbReference>
<dbReference type="GO" id="GO:0090374">
    <property type="term" value="P:oligopeptide export from mitochondrion"/>
    <property type="evidence" value="ECO:0007669"/>
    <property type="project" value="TreeGrafter"/>
</dbReference>
<dbReference type="GO" id="GO:0015421">
    <property type="term" value="F:ABC-type oligopeptide transporter activity"/>
    <property type="evidence" value="ECO:0007669"/>
    <property type="project" value="TreeGrafter"/>
</dbReference>